<keyword evidence="3 5" id="KW-0326">Glycosidase</keyword>
<evidence type="ECO:0000313" key="5">
    <source>
        <dbReference type="EMBL" id="POD88583.1"/>
    </source>
</evidence>
<reference evidence="5 6" key="1">
    <citation type="submission" date="2017-06" db="EMBL/GenBank/DDBJ databases">
        <title>Genome sequence of Lactobacillus plantarum subsp. plantarum strain SRCM101258.</title>
        <authorList>
            <person name="Cho S.H."/>
        </authorList>
    </citation>
    <scope>NUCLEOTIDE SEQUENCE [LARGE SCALE GENOMIC DNA]</scope>
    <source>
        <strain evidence="5 6">SRCM101258</strain>
    </source>
</reference>
<dbReference type="PANTHER" id="PTHR43101:SF1">
    <property type="entry name" value="BETA-FRUCTOSIDASE"/>
    <property type="match status" value="1"/>
</dbReference>
<dbReference type="PANTHER" id="PTHR43101">
    <property type="entry name" value="BETA-FRUCTOSIDASE"/>
    <property type="match status" value="1"/>
</dbReference>
<evidence type="ECO:0000256" key="2">
    <source>
        <dbReference type="ARBA" id="ARBA00022801"/>
    </source>
</evidence>
<dbReference type="SUPFAM" id="SSF75005">
    <property type="entry name" value="Arabinanase/levansucrase/invertase"/>
    <property type="match status" value="1"/>
</dbReference>
<comment type="caution">
    <text evidence="5">The sequence shown here is derived from an EMBL/GenBank/DDBJ whole genome shotgun (WGS) entry which is preliminary data.</text>
</comment>
<evidence type="ECO:0000256" key="3">
    <source>
        <dbReference type="ARBA" id="ARBA00023295"/>
    </source>
</evidence>
<gene>
    <name evidence="5" type="ORF">S101258_00696</name>
</gene>
<accession>A0A2S3U8I7</accession>
<dbReference type="AlphaFoldDB" id="A0A2S3U8I7"/>
<dbReference type="InterPro" id="IPR051214">
    <property type="entry name" value="GH32_Enzymes"/>
</dbReference>
<name>A0A2S3U8I7_LACPN</name>
<evidence type="ECO:0000313" key="6">
    <source>
        <dbReference type="Proteomes" id="UP000236990"/>
    </source>
</evidence>
<keyword evidence="2 5" id="KW-0378">Hydrolase</keyword>
<dbReference type="EMBL" id="NKCZ01000071">
    <property type="protein sequence ID" value="POD88583.1"/>
    <property type="molecule type" value="Genomic_DNA"/>
</dbReference>
<organism evidence="5 6">
    <name type="scientific">Lactiplantibacillus plantarum subsp. plantarum</name>
    <dbReference type="NCBI Taxonomy" id="337330"/>
    <lineage>
        <taxon>Bacteria</taxon>
        <taxon>Bacillati</taxon>
        <taxon>Bacillota</taxon>
        <taxon>Bacilli</taxon>
        <taxon>Lactobacillales</taxon>
        <taxon>Lactobacillaceae</taxon>
        <taxon>Lactiplantibacillus</taxon>
    </lineage>
</organism>
<dbReference type="InterPro" id="IPR013148">
    <property type="entry name" value="Glyco_hydro_32_N"/>
</dbReference>
<sequence length="85" mass="9735">MVYYSEDLSKWDCRGAVNVPEAARGYMIECPNIVWIDQQPVLLFCPQGLSQQTLAYQNIYPNTYFIAEQFDLDQAKLTGTKAYTS</sequence>
<protein>
    <submittedName>
        <fullName evidence="5">Beta-fructofuranosidase</fullName>
        <ecNumber evidence="5">3.2.1.26</ecNumber>
    </submittedName>
</protein>
<evidence type="ECO:0000256" key="1">
    <source>
        <dbReference type="ARBA" id="ARBA00009902"/>
    </source>
</evidence>
<feature type="domain" description="Glycosyl hydrolase family 32 N-terminal" evidence="4">
    <location>
        <begin position="1"/>
        <end position="80"/>
    </location>
</feature>
<dbReference type="InterPro" id="IPR023296">
    <property type="entry name" value="Glyco_hydro_beta-prop_sf"/>
</dbReference>
<dbReference type="EC" id="3.2.1.26" evidence="5"/>
<dbReference type="Pfam" id="PF00251">
    <property type="entry name" value="Glyco_hydro_32N"/>
    <property type="match status" value="1"/>
</dbReference>
<evidence type="ECO:0000259" key="4">
    <source>
        <dbReference type="Pfam" id="PF00251"/>
    </source>
</evidence>
<dbReference type="Proteomes" id="UP000236990">
    <property type="component" value="Unassembled WGS sequence"/>
</dbReference>
<dbReference type="GO" id="GO:0004564">
    <property type="term" value="F:beta-fructofuranosidase activity"/>
    <property type="evidence" value="ECO:0007669"/>
    <property type="project" value="UniProtKB-EC"/>
</dbReference>
<comment type="similarity">
    <text evidence="1">Belongs to the glycosyl hydrolase 32 family.</text>
</comment>
<dbReference type="Gene3D" id="2.115.10.20">
    <property type="entry name" value="Glycosyl hydrolase domain, family 43"/>
    <property type="match status" value="1"/>
</dbReference>
<proteinExistence type="inferred from homology"/>